<dbReference type="AlphaFoldDB" id="A0A9X2XN57"/>
<protein>
    <submittedName>
        <fullName evidence="2">DUF3826 domain-containing protein</fullName>
    </submittedName>
</protein>
<keyword evidence="3" id="KW-1185">Reference proteome</keyword>
<dbReference type="RefSeq" id="WP_279295110.1">
    <property type="nucleotide sequence ID" value="NZ_JAOTIF010000001.1"/>
</dbReference>
<feature type="chain" id="PRO_5040855693" evidence="1">
    <location>
        <begin position="28"/>
        <end position="242"/>
    </location>
</feature>
<keyword evidence="1" id="KW-0732">Signal</keyword>
<dbReference type="EMBL" id="JAOTIF010000001">
    <property type="protein sequence ID" value="MCU7547664.1"/>
    <property type="molecule type" value="Genomic_DNA"/>
</dbReference>
<feature type="signal peptide" evidence="1">
    <location>
        <begin position="1"/>
        <end position="27"/>
    </location>
</feature>
<accession>A0A9X2XN57</accession>
<reference evidence="2" key="2">
    <citation type="submission" date="2023-04" db="EMBL/GenBank/DDBJ databases">
        <title>Paracnuella aquatica gen. nov., sp. nov., a member of the family Chitinophagaceae isolated from a hot spring.</title>
        <authorList>
            <person name="Wang C."/>
        </authorList>
    </citation>
    <scope>NUCLEOTIDE SEQUENCE</scope>
    <source>
        <strain evidence="2">LB-8</strain>
    </source>
</reference>
<evidence type="ECO:0000313" key="3">
    <source>
        <dbReference type="Proteomes" id="UP001155483"/>
    </source>
</evidence>
<comment type="caution">
    <text evidence="2">The sequence shown here is derived from an EMBL/GenBank/DDBJ whole genome shotgun (WGS) entry which is preliminary data.</text>
</comment>
<dbReference type="InterPro" id="IPR024284">
    <property type="entry name" value="DUF3826"/>
</dbReference>
<dbReference type="Pfam" id="PF12875">
    <property type="entry name" value="DUF3826"/>
    <property type="match status" value="1"/>
</dbReference>
<gene>
    <name evidence="2" type="ORF">OCK74_01000</name>
</gene>
<name>A0A9X2XN57_9BACT</name>
<proteinExistence type="predicted"/>
<evidence type="ECO:0000256" key="1">
    <source>
        <dbReference type="SAM" id="SignalP"/>
    </source>
</evidence>
<evidence type="ECO:0000313" key="2">
    <source>
        <dbReference type="EMBL" id="MCU7547664.1"/>
    </source>
</evidence>
<reference evidence="2" key="1">
    <citation type="submission" date="2022-09" db="EMBL/GenBank/DDBJ databases">
        <authorList>
            <person name="Yuan C."/>
            <person name="Ke Z."/>
        </authorList>
    </citation>
    <scope>NUCLEOTIDE SEQUENCE</scope>
    <source>
        <strain evidence="2">LB-8</strain>
    </source>
</reference>
<organism evidence="2 3">
    <name type="scientific">Paraflavisolibacter caeni</name>
    <dbReference type="NCBI Taxonomy" id="2982496"/>
    <lineage>
        <taxon>Bacteria</taxon>
        <taxon>Pseudomonadati</taxon>
        <taxon>Bacteroidota</taxon>
        <taxon>Chitinophagia</taxon>
        <taxon>Chitinophagales</taxon>
        <taxon>Chitinophagaceae</taxon>
        <taxon>Paraflavisolibacter</taxon>
    </lineage>
</organism>
<sequence>MRKYAKKPGLICTVLLLATTMSFSAHAQTQAAAISTMSAEAKAKSDVDQEKKAAEWVSSLNLNDVSKEDRLKTLIATHLKTIRDWHNEHLITTVPAGINPVTGKRLSELDRQIIANSAMPQSVHQDLMAGLRKDLSEEQVEVILDKYTVGKVAFTLKGYQAIVPNMTPEEEAFVLTNLKLAREQAIDFKNMNQISAIFEIYKTQCEQYFNTHGRNWREMYKAYTDAVKAKKAAEKAAAKPAQ</sequence>
<dbReference type="Proteomes" id="UP001155483">
    <property type="component" value="Unassembled WGS sequence"/>
</dbReference>